<comment type="caution">
    <text evidence="1">The sequence shown here is derived from an EMBL/GenBank/DDBJ whole genome shotgun (WGS) entry which is preliminary data.</text>
</comment>
<dbReference type="PANTHER" id="PTHR47018">
    <property type="entry name" value="CXC DOMAIN-CONTAINING PROTEIN-RELATED"/>
    <property type="match status" value="1"/>
</dbReference>
<dbReference type="AlphaFoldDB" id="A0A8J5MYZ4"/>
<name>A0A8J5MYZ4_HOMAM</name>
<reference evidence="1" key="1">
    <citation type="journal article" date="2021" name="Sci. Adv.">
        <title>The American lobster genome reveals insights on longevity, neural, and immune adaptations.</title>
        <authorList>
            <person name="Polinski J.M."/>
            <person name="Zimin A.V."/>
            <person name="Clark K.F."/>
            <person name="Kohn A.B."/>
            <person name="Sadowski N."/>
            <person name="Timp W."/>
            <person name="Ptitsyn A."/>
            <person name="Khanna P."/>
            <person name="Romanova D.Y."/>
            <person name="Williams P."/>
            <person name="Greenwood S.J."/>
            <person name="Moroz L.L."/>
            <person name="Walt D.R."/>
            <person name="Bodnar A.G."/>
        </authorList>
    </citation>
    <scope>NUCLEOTIDE SEQUENCE</scope>
    <source>
        <strain evidence="1">GMGI-L3</strain>
    </source>
</reference>
<accession>A0A8J5MYZ4</accession>
<dbReference type="EMBL" id="JAHLQT010020073">
    <property type="protein sequence ID" value="KAG7168439.1"/>
    <property type="molecule type" value="Genomic_DNA"/>
</dbReference>
<sequence>MVDQVEETYSFLVAKETTLESAVASDMLIQIKDMINTKKAELSTRSKTSQLWINYQRMLRTARMVIRADRTGSWMMHLRAVSDCLPIFAAAGHYNYLNSAYLYVQEMCQLEARHPDVYDKFSRGFHVIRRSNQCWAGLSSDLMIEQTLMRSLKSSGGLTHGSGMTEEMRALWTMSIPITSEYNNAMQEFNDLTYTTSEQHR</sequence>
<proteinExistence type="predicted"/>
<keyword evidence="2" id="KW-1185">Reference proteome</keyword>
<protein>
    <submittedName>
        <fullName evidence="1">Uncharacterized protein</fullName>
    </submittedName>
</protein>
<dbReference type="Proteomes" id="UP000747542">
    <property type="component" value="Unassembled WGS sequence"/>
</dbReference>
<organism evidence="1 2">
    <name type="scientific">Homarus americanus</name>
    <name type="common">American lobster</name>
    <dbReference type="NCBI Taxonomy" id="6706"/>
    <lineage>
        <taxon>Eukaryota</taxon>
        <taxon>Metazoa</taxon>
        <taxon>Ecdysozoa</taxon>
        <taxon>Arthropoda</taxon>
        <taxon>Crustacea</taxon>
        <taxon>Multicrustacea</taxon>
        <taxon>Malacostraca</taxon>
        <taxon>Eumalacostraca</taxon>
        <taxon>Eucarida</taxon>
        <taxon>Decapoda</taxon>
        <taxon>Pleocyemata</taxon>
        <taxon>Astacidea</taxon>
        <taxon>Nephropoidea</taxon>
        <taxon>Nephropidae</taxon>
        <taxon>Homarus</taxon>
    </lineage>
</organism>
<dbReference type="PANTHER" id="PTHR47018:SF3">
    <property type="entry name" value="MYCBP-ASSOCIATED PROTEIN"/>
    <property type="match status" value="1"/>
</dbReference>
<gene>
    <name evidence="1" type="ORF">Hamer_G002487</name>
</gene>
<evidence type="ECO:0000313" key="2">
    <source>
        <dbReference type="Proteomes" id="UP000747542"/>
    </source>
</evidence>
<evidence type="ECO:0000313" key="1">
    <source>
        <dbReference type="EMBL" id="KAG7168439.1"/>
    </source>
</evidence>